<dbReference type="Pfam" id="PF05139">
    <property type="entry name" value="Erythro_esteras"/>
    <property type="match status" value="1"/>
</dbReference>
<dbReference type="InterPro" id="IPR014622">
    <property type="entry name" value="UCP036794_erythomycin"/>
</dbReference>
<dbReference type="CDD" id="cd14728">
    <property type="entry name" value="Ere-like"/>
    <property type="match status" value="1"/>
</dbReference>
<dbReference type="InterPro" id="IPR052036">
    <property type="entry name" value="Hydrolase/PRTase-associated"/>
</dbReference>
<dbReference type="PIRSF" id="PIRSF036794">
    <property type="entry name" value="UCP_erythr_ester"/>
    <property type="match status" value="1"/>
</dbReference>
<dbReference type="Gene3D" id="3.30.1870.10">
    <property type="entry name" value="EreA-like, domain 2"/>
    <property type="match status" value="1"/>
</dbReference>
<reference evidence="2 3" key="1">
    <citation type="submission" date="2019-06" db="EMBL/GenBank/DDBJ databases">
        <title>Draft genome of Streptomyces sedi sp. JCM16909.</title>
        <authorList>
            <person name="Klykleung N."/>
            <person name="Tanasupawat S."/>
            <person name="Kudo T."/>
            <person name="Yuki M."/>
            <person name="Ohkuma M."/>
        </authorList>
    </citation>
    <scope>NUCLEOTIDE SEQUENCE [LARGE SCALE GENOMIC DNA]</scope>
    <source>
        <strain evidence="2 3">JCM 16909</strain>
    </source>
</reference>
<gene>
    <name evidence="2" type="ORF">FH715_14125</name>
</gene>
<proteinExistence type="predicted"/>
<sequence>MIPPESPAFRRQGFHRKLNDTVEAMAHHQVTRVTRVTRIAEATHPLDAAAVQRLLPTPRPRVLALGEPTHGEDALLEMRNTLFRALVETAGYRTIALETDCLRGLLVDDHVTADPAVPADPADPAVPADPADPAVPDARDDSPHADLDDVMERGFSHPDLGLGASPANRALVRWMRAHNARRPAPERLHFAGFDGPLEITAAAGPRQALTALHAYLAPHLPATLLPEDTAATLDALLGDDDRWADPEAMLNPARSIGRSPVAERLRLLADDLTALLDEHTPHLLAATSRDALDRARLHARTATGLLRYHHWMADASPARMTRLVAVRDQMMAANLLALAERGPVLVHAHNSHLQRVRSAMGTWEGTVEWWSAGALVDAQLGDDYAFLATALGSLPHRGVHAPPPDTVEGLLHALPHSPSLTPTPHLTTTLADAPPTPRTSPWFGYAPLDPTHLAGSDAVVYVGDVRRETE</sequence>
<dbReference type="Gene3D" id="3.40.1660.10">
    <property type="entry name" value="EreA-like (biosynthetic domain)"/>
    <property type="match status" value="1"/>
</dbReference>
<dbReference type="AlphaFoldDB" id="A0A5C4V463"/>
<protein>
    <submittedName>
        <fullName evidence="2">Erythromycin esterase family protein</fullName>
    </submittedName>
</protein>
<dbReference type="PANTHER" id="PTHR31299:SF0">
    <property type="entry name" value="ESTERASE, PUTATIVE (AFU_ORTHOLOGUE AFUA_1G05850)-RELATED"/>
    <property type="match status" value="1"/>
</dbReference>
<dbReference type="InterPro" id="IPR007815">
    <property type="entry name" value="Emycin_Estase"/>
</dbReference>
<dbReference type="SUPFAM" id="SSF159501">
    <property type="entry name" value="EreA/ChaN-like"/>
    <property type="match status" value="1"/>
</dbReference>
<dbReference type="Proteomes" id="UP000311713">
    <property type="component" value="Unassembled WGS sequence"/>
</dbReference>
<feature type="compositionally biased region" description="Low complexity" evidence="1">
    <location>
        <begin position="115"/>
        <end position="136"/>
    </location>
</feature>
<name>A0A5C4V463_9ACTN</name>
<organism evidence="2 3">
    <name type="scientific">Streptomyces sedi</name>
    <dbReference type="NCBI Taxonomy" id="555059"/>
    <lineage>
        <taxon>Bacteria</taxon>
        <taxon>Bacillati</taxon>
        <taxon>Actinomycetota</taxon>
        <taxon>Actinomycetes</taxon>
        <taxon>Kitasatosporales</taxon>
        <taxon>Streptomycetaceae</taxon>
        <taxon>Streptomyces</taxon>
    </lineage>
</organism>
<feature type="compositionally biased region" description="Basic and acidic residues" evidence="1">
    <location>
        <begin position="137"/>
        <end position="156"/>
    </location>
</feature>
<evidence type="ECO:0000313" key="2">
    <source>
        <dbReference type="EMBL" id="TNM29869.1"/>
    </source>
</evidence>
<dbReference type="OrthoDB" id="4329964at2"/>
<dbReference type="EMBL" id="VDGT01000009">
    <property type="protein sequence ID" value="TNM29869.1"/>
    <property type="molecule type" value="Genomic_DNA"/>
</dbReference>
<dbReference type="GO" id="GO:0046677">
    <property type="term" value="P:response to antibiotic"/>
    <property type="evidence" value="ECO:0007669"/>
    <property type="project" value="InterPro"/>
</dbReference>
<comment type="caution">
    <text evidence="2">The sequence shown here is derived from an EMBL/GenBank/DDBJ whole genome shotgun (WGS) entry which is preliminary data.</text>
</comment>
<evidence type="ECO:0000313" key="3">
    <source>
        <dbReference type="Proteomes" id="UP000311713"/>
    </source>
</evidence>
<accession>A0A5C4V463</accession>
<evidence type="ECO:0000256" key="1">
    <source>
        <dbReference type="SAM" id="MobiDB-lite"/>
    </source>
</evidence>
<keyword evidence="3" id="KW-1185">Reference proteome</keyword>
<dbReference type="PANTHER" id="PTHR31299">
    <property type="entry name" value="ESTERASE, PUTATIVE (AFU_ORTHOLOGUE AFUA_1G05850)-RELATED"/>
    <property type="match status" value="1"/>
</dbReference>
<feature type="region of interest" description="Disordered" evidence="1">
    <location>
        <begin position="115"/>
        <end position="159"/>
    </location>
</feature>